<reference evidence="2" key="1">
    <citation type="submission" date="2001-04" db="EMBL/GenBank/DDBJ databases">
        <title>Novel human cDNA clones with function of inhibiting cancer cell growth.</title>
        <authorList>
            <person name="Huang Y."/>
            <person name="Zhou X.M."/>
            <person name="Zhang P.P."/>
            <person name="Jiang H.Q."/>
            <person name="Qin W.X."/>
            <person name="Zhao X.T."/>
            <person name="Wan D.F."/>
            <person name="Gu J.R."/>
        </authorList>
    </citation>
    <scope>NUCLEOTIDE SEQUENCE</scope>
</reference>
<feature type="compositionally biased region" description="Low complexity" evidence="1">
    <location>
        <begin position="18"/>
        <end position="36"/>
    </location>
</feature>
<dbReference type="EMBL" id="AF370375">
    <property type="protein sequence ID" value="AAQ15211.1"/>
    <property type="molecule type" value="mRNA"/>
</dbReference>
<sequence length="103" mass="10956">MRPQPSAISTPAPRTDSSARTTGASPTAGSATGTMTVGTVKMSPMPLVQVWSGAQITRGTPQSRRQGRRGGQVQWLMPIISALWEAKVRGSLEPRSSRPAWPT</sequence>
<protein>
    <submittedName>
        <fullName evidence="2">FP2860</fullName>
    </submittedName>
</protein>
<name>Q71RG2_HUMAN</name>
<organism evidence="2">
    <name type="scientific">Homo sapiens</name>
    <name type="common">Human</name>
    <dbReference type="NCBI Taxonomy" id="9606"/>
    <lineage>
        <taxon>Eukaryota</taxon>
        <taxon>Metazoa</taxon>
        <taxon>Chordata</taxon>
        <taxon>Craniata</taxon>
        <taxon>Vertebrata</taxon>
        <taxon>Euteleostomi</taxon>
        <taxon>Mammalia</taxon>
        <taxon>Eutheria</taxon>
        <taxon>Euarchontoglires</taxon>
        <taxon>Primates</taxon>
        <taxon>Haplorrhini</taxon>
        <taxon>Catarrhini</taxon>
        <taxon>Hominidae</taxon>
        <taxon>Homo</taxon>
    </lineage>
</organism>
<feature type="region of interest" description="Disordered" evidence="1">
    <location>
        <begin position="1"/>
        <end position="37"/>
    </location>
</feature>
<evidence type="ECO:0000313" key="2">
    <source>
        <dbReference type="EMBL" id="AAQ15211.1"/>
    </source>
</evidence>
<dbReference type="AlphaFoldDB" id="Q71RG2"/>
<accession>Q71RG2</accession>
<evidence type="ECO:0000256" key="1">
    <source>
        <dbReference type="SAM" id="MobiDB-lite"/>
    </source>
</evidence>
<proteinExistence type="evidence at transcript level"/>